<dbReference type="InterPro" id="IPR027417">
    <property type="entry name" value="P-loop_NTPase"/>
</dbReference>
<evidence type="ECO:0000256" key="2">
    <source>
        <dbReference type="ARBA" id="ARBA00047984"/>
    </source>
</evidence>
<evidence type="ECO:0000313" key="5">
    <source>
        <dbReference type="Proteomes" id="UP001367508"/>
    </source>
</evidence>
<name>A0AAN9LPV4_CANGL</name>
<evidence type="ECO:0000313" key="4">
    <source>
        <dbReference type="EMBL" id="KAK7338154.1"/>
    </source>
</evidence>
<dbReference type="InterPro" id="IPR001650">
    <property type="entry name" value="Helicase_C-like"/>
</dbReference>
<evidence type="ECO:0000256" key="1">
    <source>
        <dbReference type="ARBA" id="ARBA00012552"/>
    </source>
</evidence>
<dbReference type="GO" id="GO:0005634">
    <property type="term" value="C:nucleus"/>
    <property type="evidence" value="ECO:0007669"/>
    <property type="project" value="TreeGrafter"/>
</dbReference>
<dbReference type="EMBL" id="JAYMYQ010000004">
    <property type="protein sequence ID" value="KAK7338154.1"/>
    <property type="molecule type" value="Genomic_DNA"/>
</dbReference>
<dbReference type="Gene3D" id="1.20.120.1080">
    <property type="match status" value="1"/>
</dbReference>
<accession>A0AAN9LPV4</accession>
<dbReference type="Proteomes" id="UP001367508">
    <property type="component" value="Unassembled WGS sequence"/>
</dbReference>
<dbReference type="Pfam" id="PF00271">
    <property type="entry name" value="Helicase_C"/>
    <property type="match status" value="1"/>
</dbReference>
<dbReference type="GO" id="GO:0003723">
    <property type="term" value="F:RNA binding"/>
    <property type="evidence" value="ECO:0007669"/>
    <property type="project" value="TreeGrafter"/>
</dbReference>
<organism evidence="4 5">
    <name type="scientific">Canavalia gladiata</name>
    <name type="common">Sword bean</name>
    <name type="synonym">Dolichos gladiatus</name>
    <dbReference type="NCBI Taxonomy" id="3824"/>
    <lineage>
        <taxon>Eukaryota</taxon>
        <taxon>Viridiplantae</taxon>
        <taxon>Streptophyta</taxon>
        <taxon>Embryophyta</taxon>
        <taxon>Tracheophyta</taxon>
        <taxon>Spermatophyta</taxon>
        <taxon>Magnoliopsida</taxon>
        <taxon>eudicotyledons</taxon>
        <taxon>Gunneridae</taxon>
        <taxon>Pentapetalae</taxon>
        <taxon>rosids</taxon>
        <taxon>fabids</taxon>
        <taxon>Fabales</taxon>
        <taxon>Fabaceae</taxon>
        <taxon>Papilionoideae</taxon>
        <taxon>50 kb inversion clade</taxon>
        <taxon>NPAAA clade</taxon>
        <taxon>indigoferoid/millettioid clade</taxon>
        <taxon>Phaseoleae</taxon>
        <taxon>Canavalia</taxon>
    </lineage>
</organism>
<protein>
    <recommendedName>
        <fullName evidence="1">RNA helicase</fullName>
        <ecNumber evidence="1">3.6.4.13</ecNumber>
    </recommendedName>
</protein>
<dbReference type="Pfam" id="PF21010">
    <property type="entry name" value="HA2_C"/>
    <property type="match status" value="1"/>
</dbReference>
<keyword evidence="5" id="KW-1185">Reference proteome</keyword>
<comment type="caution">
    <text evidence="4">The sequence shown here is derived from an EMBL/GenBank/DDBJ whole genome shotgun (WGS) entry which is preliminary data.</text>
</comment>
<dbReference type="SUPFAM" id="SSF52540">
    <property type="entry name" value="P-loop containing nucleoside triphosphate hydrolases"/>
    <property type="match status" value="1"/>
</dbReference>
<comment type="catalytic activity">
    <reaction evidence="2">
        <text>ATP + H2O = ADP + phosphate + H(+)</text>
        <dbReference type="Rhea" id="RHEA:13065"/>
        <dbReference type="ChEBI" id="CHEBI:15377"/>
        <dbReference type="ChEBI" id="CHEBI:15378"/>
        <dbReference type="ChEBI" id="CHEBI:30616"/>
        <dbReference type="ChEBI" id="CHEBI:43474"/>
        <dbReference type="ChEBI" id="CHEBI:456216"/>
        <dbReference type="EC" id="3.6.4.13"/>
    </reaction>
</comment>
<dbReference type="AlphaFoldDB" id="A0AAN9LPV4"/>
<proteinExistence type="predicted"/>
<dbReference type="Gene3D" id="3.40.50.300">
    <property type="entry name" value="P-loop containing nucleotide triphosphate hydrolases"/>
    <property type="match status" value="1"/>
</dbReference>
<evidence type="ECO:0000259" key="3">
    <source>
        <dbReference type="SMART" id="SM00847"/>
    </source>
</evidence>
<dbReference type="InterPro" id="IPR007502">
    <property type="entry name" value="Helicase-assoc_dom"/>
</dbReference>
<dbReference type="EC" id="3.6.4.13" evidence="1"/>
<dbReference type="PANTHER" id="PTHR18934">
    <property type="entry name" value="ATP-DEPENDENT RNA HELICASE"/>
    <property type="match status" value="1"/>
</dbReference>
<dbReference type="GO" id="GO:0003724">
    <property type="term" value="F:RNA helicase activity"/>
    <property type="evidence" value="ECO:0007669"/>
    <property type="project" value="UniProtKB-EC"/>
</dbReference>
<gene>
    <name evidence="4" type="ORF">VNO77_18754</name>
</gene>
<dbReference type="SMART" id="SM00847">
    <property type="entry name" value="HA2"/>
    <property type="match status" value="1"/>
</dbReference>
<dbReference type="PANTHER" id="PTHR18934:SF146">
    <property type="entry name" value="DEXH-BOX ATP-DEPENDENT RNA HELICASE DEXH5, MITOCHONDRIAL"/>
    <property type="match status" value="1"/>
</dbReference>
<reference evidence="4 5" key="1">
    <citation type="submission" date="2024-01" db="EMBL/GenBank/DDBJ databases">
        <title>The genomes of 5 underutilized Papilionoideae crops provide insights into root nodulation and disease resistanc.</title>
        <authorList>
            <person name="Jiang F."/>
        </authorList>
    </citation>
    <scope>NUCLEOTIDE SEQUENCE [LARGE SCALE GENOMIC DNA]</scope>
    <source>
        <strain evidence="4">LVBAO_FW01</strain>
        <tissue evidence="4">Leaves</tissue>
    </source>
</reference>
<feature type="domain" description="Helicase-associated" evidence="3">
    <location>
        <begin position="161"/>
        <end position="235"/>
    </location>
</feature>
<sequence>MAPSAVCFHSSFSKVAEEALMLPSLRLFRRKSSSREAYKCVISSRLGRCLLVLAAKLVDDISSLKEKLLMHTILGDPKRVLLPICHGSMASSKQRLLFEEPKDGVRKIVMATNIAETSITINDVVFVLDCEKAKETSYDALVRFCYKEEEELSLEILAIQNAIEYLKIIGALDENENLIILGRYLIVLSMEPKLGQMLILAAIFNFLDPILTVVASLSAAKSQFCSAYSDHLALVSAFEGWKDVEIDLGGYEYYWKNFISSQSMKAIDAFLGEFICLLNDIRFVFGRQVLKPSKPFMIALHPMLLSRMESGPGGDNSKSRLLTLLTRAGYVSPIYKTKQLKKN</sequence>